<dbReference type="EMBL" id="JBAHYK010001194">
    <property type="protein sequence ID" value="KAL0569100.1"/>
    <property type="molecule type" value="Genomic_DNA"/>
</dbReference>
<keyword evidence="3" id="KW-1185">Reference proteome</keyword>
<evidence type="ECO:0000256" key="1">
    <source>
        <dbReference type="SAM" id="MobiDB-lite"/>
    </source>
</evidence>
<evidence type="ECO:0000313" key="3">
    <source>
        <dbReference type="Proteomes" id="UP001465976"/>
    </source>
</evidence>
<name>A0ABR3F203_9AGAR</name>
<feature type="compositionally biased region" description="Basic and acidic residues" evidence="1">
    <location>
        <begin position="214"/>
        <end position="227"/>
    </location>
</feature>
<accession>A0ABR3F203</accession>
<sequence>MYGPAKRPAPDSNIEERSVRQRVEVKVEAAEETPATTRGLQAEVQSLQQRSEEIQKMNQEYLKAMVDTSNKVVQEQDEAAARIRHLELELDTMKTENAEMESKMKEAELRYDEENKKASEDFDSAKQAAKTENEKLNVEVAALKTKLQETESKHEEEIRKGGEKYDAAQKLWVDKARALQNKCQEICETLKNENQTLKAELEKLKEWKRKAHELFRDESMEGNECNRARVPPPQSREPLSAAGSHPPRPSASPQVVHTPPTPASPAIGRPGVNPMGALAHGAYRGRARGFPSNVRRGGTKALPQSQSPTWV</sequence>
<feature type="region of interest" description="Disordered" evidence="1">
    <location>
        <begin position="110"/>
        <end position="133"/>
    </location>
</feature>
<evidence type="ECO:0000313" key="2">
    <source>
        <dbReference type="EMBL" id="KAL0569100.1"/>
    </source>
</evidence>
<comment type="caution">
    <text evidence="2">The sequence shown here is derived from an EMBL/GenBank/DDBJ whole genome shotgun (WGS) entry which is preliminary data.</text>
</comment>
<proteinExistence type="predicted"/>
<feature type="region of interest" description="Disordered" evidence="1">
    <location>
        <begin position="214"/>
        <end position="311"/>
    </location>
</feature>
<gene>
    <name evidence="2" type="ORF">V5O48_012876</name>
</gene>
<organism evidence="2 3">
    <name type="scientific">Marasmius crinis-equi</name>
    <dbReference type="NCBI Taxonomy" id="585013"/>
    <lineage>
        <taxon>Eukaryota</taxon>
        <taxon>Fungi</taxon>
        <taxon>Dikarya</taxon>
        <taxon>Basidiomycota</taxon>
        <taxon>Agaricomycotina</taxon>
        <taxon>Agaricomycetes</taxon>
        <taxon>Agaricomycetidae</taxon>
        <taxon>Agaricales</taxon>
        <taxon>Marasmiineae</taxon>
        <taxon>Marasmiaceae</taxon>
        <taxon>Marasmius</taxon>
    </lineage>
</organism>
<feature type="region of interest" description="Disordered" evidence="1">
    <location>
        <begin position="1"/>
        <end position="21"/>
    </location>
</feature>
<feature type="compositionally biased region" description="Polar residues" evidence="1">
    <location>
        <begin position="302"/>
        <end position="311"/>
    </location>
</feature>
<dbReference type="Proteomes" id="UP001465976">
    <property type="component" value="Unassembled WGS sequence"/>
</dbReference>
<reference evidence="2 3" key="1">
    <citation type="submission" date="2024-02" db="EMBL/GenBank/DDBJ databases">
        <title>A draft genome for the cacao thread blight pathogen Marasmius crinis-equi.</title>
        <authorList>
            <person name="Cohen S.P."/>
            <person name="Baruah I.K."/>
            <person name="Amoako-Attah I."/>
            <person name="Bukari Y."/>
            <person name="Meinhardt L.W."/>
            <person name="Bailey B.A."/>
        </authorList>
    </citation>
    <scope>NUCLEOTIDE SEQUENCE [LARGE SCALE GENOMIC DNA]</scope>
    <source>
        <strain evidence="2 3">GH-76</strain>
    </source>
</reference>
<protein>
    <submittedName>
        <fullName evidence="2">Uncharacterized protein</fullName>
    </submittedName>
</protein>